<evidence type="ECO:0000313" key="3">
    <source>
        <dbReference type="Proteomes" id="UP001632037"/>
    </source>
</evidence>
<feature type="compositionally biased region" description="Polar residues" evidence="1">
    <location>
        <begin position="59"/>
        <end position="69"/>
    </location>
</feature>
<feature type="region of interest" description="Disordered" evidence="1">
    <location>
        <begin position="59"/>
        <end position="140"/>
    </location>
</feature>
<dbReference type="AlphaFoldDB" id="A0ABD3FTG6"/>
<dbReference type="Proteomes" id="UP001632037">
    <property type="component" value="Unassembled WGS sequence"/>
</dbReference>
<comment type="caution">
    <text evidence="2">The sequence shown here is derived from an EMBL/GenBank/DDBJ whole genome shotgun (WGS) entry which is preliminary data.</text>
</comment>
<feature type="compositionally biased region" description="Low complexity" evidence="1">
    <location>
        <begin position="94"/>
        <end position="115"/>
    </location>
</feature>
<feature type="compositionally biased region" description="Low complexity" evidence="1">
    <location>
        <begin position="218"/>
        <end position="232"/>
    </location>
</feature>
<feature type="compositionally biased region" description="Acidic residues" evidence="1">
    <location>
        <begin position="186"/>
        <end position="196"/>
    </location>
</feature>
<organism evidence="2 3">
    <name type="scientific">Phytophthora oleae</name>
    <dbReference type="NCBI Taxonomy" id="2107226"/>
    <lineage>
        <taxon>Eukaryota</taxon>
        <taxon>Sar</taxon>
        <taxon>Stramenopiles</taxon>
        <taxon>Oomycota</taxon>
        <taxon>Peronosporomycetes</taxon>
        <taxon>Peronosporales</taxon>
        <taxon>Peronosporaceae</taxon>
        <taxon>Phytophthora</taxon>
    </lineage>
</organism>
<sequence>MEDSEHPSDVRTRVLEAFYARVIQRVCASYRDKSELPADEAIERLQQKWQEKLALYTGNRLQSNEITDNTGDDVLAVESTEEAPSSSDSDVESSDGFSVSSSSSSSSSSSESEVASEQDIGRPSAQLPTTRSSIFAKMLGGKRKLNQLDGSASDEEEGQDDVVQELQLQDLDTSTMLLETFVQEASGDEADDSDSETEGKVEIDGAQRGEEETEEEQVPSSPADSSSSTSLLVSAEDLSPVSGLSGMNLPLQLAAEYSKFNHRGKRRGYFGELDAIVLTWPSCLGANETIHPGDLIWCCPDADRGFLGEGELVKVVSLGDTLDELRIQHSDGMEATVRRSLVGRLKEFLIRKGSVRFRSER</sequence>
<gene>
    <name evidence="2" type="ORF">V7S43_006269</name>
</gene>
<evidence type="ECO:0000313" key="2">
    <source>
        <dbReference type="EMBL" id="KAL3668981.1"/>
    </source>
</evidence>
<reference evidence="2 3" key="1">
    <citation type="submission" date="2024-09" db="EMBL/GenBank/DDBJ databases">
        <title>Genome sequencing and assembly of Phytophthora oleae, isolate VK10A, causative agent of rot of olive drupes.</title>
        <authorList>
            <person name="Conti Taguali S."/>
            <person name="Riolo M."/>
            <person name="La Spada F."/>
            <person name="Cacciola S.O."/>
            <person name="Dionisio G."/>
        </authorList>
    </citation>
    <scope>NUCLEOTIDE SEQUENCE [LARGE SCALE GENOMIC DNA]</scope>
    <source>
        <strain evidence="2 3">VK10A</strain>
    </source>
</reference>
<dbReference type="EMBL" id="JBIMZQ010000010">
    <property type="protein sequence ID" value="KAL3668981.1"/>
    <property type="molecule type" value="Genomic_DNA"/>
</dbReference>
<name>A0ABD3FTG6_9STRA</name>
<feature type="region of interest" description="Disordered" evidence="1">
    <location>
        <begin position="185"/>
        <end position="232"/>
    </location>
</feature>
<keyword evidence="3" id="KW-1185">Reference proteome</keyword>
<proteinExistence type="predicted"/>
<feature type="compositionally biased region" description="Basic and acidic residues" evidence="1">
    <location>
        <begin position="197"/>
        <end position="210"/>
    </location>
</feature>
<protein>
    <submittedName>
        <fullName evidence="2">Uncharacterized protein</fullName>
    </submittedName>
</protein>
<accession>A0ABD3FTG6</accession>
<evidence type="ECO:0000256" key="1">
    <source>
        <dbReference type="SAM" id="MobiDB-lite"/>
    </source>
</evidence>